<dbReference type="RefSeq" id="WP_121278235.1">
    <property type="nucleotide sequence ID" value="NZ_RBZV01000004.1"/>
</dbReference>
<dbReference type="AlphaFoldDB" id="A0A494XC09"/>
<organism evidence="2 3">
    <name type="scientific">Trinickia fusca</name>
    <dbReference type="NCBI Taxonomy" id="2419777"/>
    <lineage>
        <taxon>Bacteria</taxon>
        <taxon>Pseudomonadati</taxon>
        <taxon>Pseudomonadota</taxon>
        <taxon>Betaproteobacteria</taxon>
        <taxon>Burkholderiales</taxon>
        <taxon>Burkholderiaceae</taxon>
        <taxon>Trinickia</taxon>
    </lineage>
</organism>
<dbReference type="InterPro" id="IPR027383">
    <property type="entry name" value="Znf_put"/>
</dbReference>
<evidence type="ECO:0000259" key="1">
    <source>
        <dbReference type="Pfam" id="PF13490"/>
    </source>
</evidence>
<keyword evidence="3" id="KW-1185">Reference proteome</keyword>
<sequence length="73" mass="8117">MHTCKVITHLLSDALDRPLSMREQLAVFGHLPMCSGCRRYREQITLIREVAHDWAQGVIEDPAGPDDEAGTAS</sequence>
<comment type="caution">
    <text evidence="2">The sequence shown here is derived from an EMBL/GenBank/DDBJ whole genome shotgun (WGS) entry which is preliminary data.</text>
</comment>
<proteinExistence type="predicted"/>
<accession>A0A494XC09</accession>
<dbReference type="Proteomes" id="UP000280434">
    <property type="component" value="Unassembled WGS sequence"/>
</dbReference>
<reference evidence="2 3" key="1">
    <citation type="submission" date="2018-10" db="EMBL/GenBank/DDBJ databases">
        <title>Paraburkholderia sp. 7MK8-2, isolated from soil.</title>
        <authorList>
            <person name="Gao Z.-H."/>
            <person name="Qiu L.-H."/>
        </authorList>
    </citation>
    <scope>NUCLEOTIDE SEQUENCE [LARGE SCALE GENOMIC DNA]</scope>
    <source>
        <strain evidence="2 3">7MK8-2</strain>
    </source>
</reference>
<evidence type="ECO:0000313" key="2">
    <source>
        <dbReference type="EMBL" id="RKP48387.1"/>
    </source>
</evidence>
<gene>
    <name evidence="2" type="ORF">D7S89_13845</name>
</gene>
<evidence type="ECO:0000313" key="3">
    <source>
        <dbReference type="Proteomes" id="UP000280434"/>
    </source>
</evidence>
<protein>
    <submittedName>
        <fullName evidence="2">Zf-HC2 domain-containing protein</fullName>
    </submittedName>
</protein>
<dbReference type="Pfam" id="PF13490">
    <property type="entry name" value="zf-HC2"/>
    <property type="match status" value="1"/>
</dbReference>
<feature type="domain" description="Putative zinc-finger" evidence="1">
    <location>
        <begin position="4"/>
        <end position="38"/>
    </location>
</feature>
<name>A0A494XC09_9BURK</name>
<dbReference type="EMBL" id="RBZV01000004">
    <property type="protein sequence ID" value="RKP48387.1"/>
    <property type="molecule type" value="Genomic_DNA"/>
</dbReference>
<dbReference type="OrthoDB" id="8374021at2"/>